<dbReference type="FunFam" id="3.90.930.12:FF:000005">
    <property type="entry name" value="60S ribosomal protein L9"/>
    <property type="match status" value="1"/>
</dbReference>
<dbReference type="AlphaFoldDB" id="G3I1I7"/>
<protein>
    <recommendedName>
        <fullName evidence="4">Large ribosomal subunit protein uL6</fullName>
    </recommendedName>
    <alternativeName>
        <fullName evidence="5">60S ribosomal protein L9</fullName>
    </alternativeName>
</protein>
<feature type="domain" description="Large ribosomal subunit protein uL6 alpha-beta" evidence="6">
    <location>
        <begin position="12"/>
        <end position="82"/>
    </location>
</feature>
<keyword evidence="3" id="KW-0687">Ribonucleoprotein</keyword>
<dbReference type="Gene3D" id="3.90.930.12">
    <property type="entry name" value="Ribosomal protein L6, alpha-beta domain"/>
    <property type="match status" value="1"/>
</dbReference>
<dbReference type="Proteomes" id="UP000001075">
    <property type="component" value="Unassembled WGS sequence"/>
</dbReference>
<reference evidence="7" key="2">
    <citation type="submission" date="2011-08" db="EMBL/GenBank/DDBJ databases">
        <title>The genomic sequence of the Chinese hamster ovary CHO-K1 cell line.</title>
        <authorList>
            <person name="Xu X."/>
            <person name="Nagarajan H."/>
            <person name="Lewis N.E."/>
            <person name="Pan S."/>
            <person name="Cai Z."/>
            <person name="Liu X."/>
            <person name="Chen W."/>
            <person name="Xie M."/>
            <person name="Wang W."/>
            <person name="Hammond S."/>
            <person name="Andersen M.R."/>
            <person name="Neff N."/>
            <person name="Passarelli B."/>
            <person name="Koh W."/>
            <person name="Fan C.H."/>
            <person name="Wang J."/>
            <person name="Gui Y."/>
            <person name="Lee K.H."/>
            <person name="Betenbaugh M.J."/>
            <person name="Quake S.R."/>
            <person name="Famili I."/>
            <person name="Palsson B.O."/>
            <person name="Wang J."/>
        </authorList>
    </citation>
    <scope>NUCLEOTIDE SEQUENCE</scope>
</reference>
<reference evidence="8" key="4">
    <citation type="submission" date="2013-03" db="EMBL/GenBank/DDBJ databases">
        <title>Chinese hamster genome sequenced from sorted chromosomes.</title>
        <authorList>
            <person name="Brinkrolf K."/>
            <person name="Rupp O."/>
            <person name="Laux H."/>
            <person name="Kollin F."/>
            <person name="Ernst W."/>
            <person name="Linke B."/>
            <person name="Kofler R."/>
            <person name="Romand S."/>
            <person name="Hesse F."/>
            <person name="Budach W.E."/>
            <person name="Galosy S."/>
            <person name="Muller D."/>
            <person name="Noll T."/>
            <person name="Wienberg J."/>
            <person name="Jostock T."/>
            <person name="Leonard M."/>
            <person name="Grillari J."/>
            <person name="Tauch A."/>
            <person name="Goesmann A."/>
            <person name="Helk B."/>
            <person name="Mott J.E."/>
            <person name="Puehler A."/>
            <person name="Borth N."/>
        </authorList>
    </citation>
    <scope>NUCLEOTIDE SEQUENCE</scope>
    <source>
        <strain evidence="8">17A/GY</strain>
    </source>
</reference>
<sequence>MKTILSNQTVNIPENVDITLKGHIVIVKVPRGIPWRDFNHISVELSLLGRKKRLRVDKWWGNRKELATVRTICSHAQNTIKGATLAFCYKMRTEFYSRLVKAMGFPSNDTASGLGPMAAEVTLNPDLRSGLQIQTLTSTQACLVGSMGWT</sequence>
<name>G3I1I7_CRIGR</name>
<evidence type="ECO:0000256" key="2">
    <source>
        <dbReference type="ARBA" id="ARBA00022980"/>
    </source>
</evidence>
<evidence type="ECO:0000259" key="6">
    <source>
        <dbReference type="Pfam" id="PF00347"/>
    </source>
</evidence>
<evidence type="ECO:0000313" key="7">
    <source>
        <dbReference type="EMBL" id="EGW10282.1"/>
    </source>
</evidence>
<dbReference type="GO" id="GO:0002181">
    <property type="term" value="P:cytoplasmic translation"/>
    <property type="evidence" value="ECO:0007669"/>
    <property type="project" value="TreeGrafter"/>
</dbReference>
<reference evidence="10" key="3">
    <citation type="journal article" date="2013" name="Nat. Biotechnol.">
        <title>Chinese hamster genome sequenced from sorted chromosomes.</title>
        <authorList>
            <person name="Brinkrolf K."/>
            <person name="Rupp O."/>
            <person name="Laux H."/>
            <person name="Kollin F."/>
            <person name="Ernst W."/>
            <person name="Linke B."/>
            <person name="Kofler R."/>
            <person name="Romand S."/>
            <person name="Hesse F."/>
            <person name="Budach W.E."/>
            <person name="Galosy S."/>
            <person name="Muller D."/>
            <person name="Noll T."/>
            <person name="Wienberg J."/>
            <person name="Jostock T."/>
            <person name="Leonard M."/>
            <person name="Grillari J."/>
            <person name="Tauch A."/>
            <person name="Goesmann A."/>
            <person name="Helk B."/>
            <person name="Mott J.E."/>
            <person name="Puhler A."/>
            <person name="Borth N."/>
        </authorList>
    </citation>
    <scope>NUCLEOTIDE SEQUENCE [LARGE SCALE GENOMIC DNA]</scope>
    <source>
        <strain evidence="10">17A/GY</strain>
    </source>
</reference>
<dbReference type="InterPro" id="IPR020040">
    <property type="entry name" value="Ribosomal_uL6_a/b-dom"/>
</dbReference>
<dbReference type="Proteomes" id="UP000030759">
    <property type="component" value="Unassembled WGS sequence"/>
</dbReference>
<keyword evidence="2 7" id="KW-0689">Ribosomal protein</keyword>
<dbReference type="SUPFAM" id="SSF56053">
    <property type="entry name" value="Ribosomal protein L6"/>
    <property type="match status" value="1"/>
</dbReference>
<evidence type="ECO:0000313" key="9">
    <source>
        <dbReference type="Proteomes" id="UP000001075"/>
    </source>
</evidence>
<dbReference type="InterPro" id="IPR036789">
    <property type="entry name" value="Ribosomal_uL6-like_a/b-dom_sf"/>
</dbReference>
<proteinExistence type="inferred from homology"/>
<dbReference type="PANTHER" id="PTHR11655:SF46">
    <property type="entry name" value="LARGE RIBOSOMAL SUBUNIT PROTEIN UL6"/>
    <property type="match status" value="1"/>
</dbReference>
<evidence type="ECO:0000313" key="8">
    <source>
        <dbReference type="EMBL" id="ERE76234.1"/>
    </source>
</evidence>
<dbReference type="EMBL" id="KE674666">
    <property type="protein sequence ID" value="ERE76234.1"/>
    <property type="molecule type" value="Genomic_DNA"/>
</dbReference>
<reference evidence="9" key="1">
    <citation type="journal article" date="2011" name="Nat. Biotechnol.">
        <title>The genomic sequence of the Chinese hamster ovary (CHO)-K1 cell line.</title>
        <authorList>
            <person name="Xu X."/>
            <person name="Nagarajan H."/>
            <person name="Lewis N.E."/>
            <person name="Pan S."/>
            <person name="Cai Z."/>
            <person name="Liu X."/>
            <person name="Chen W."/>
            <person name="Xie M."/>
            <person name="Wang W."/>
            <person name="Hammond S."/>
            <person name="Andersen M.R."/>
            <person name="Neff N."/>
            <person name="Passarelli B."/>
            <person name="Koh W."/>
            <person name="Fan H.C."/>
            <person name="Wang J."/>
            <person name="Gui Y."/>
            <person name="Lee K.H."/>
            <person name="Betenbaugh M.J."/>
            <person name="Quake S.R."/>
            <person name="Famili I."/>
            <person name="Palsson B.O."/>
            <person name="Wang J."/>
        </authorList>
    </citation>
    <scope>NUCLEOTIDE SEQUENCE [LARGE SCALE GENOMIC DNA]</scope>
    <source>
        <strain evidence="9">CHO K1 cell line</strain>
    </source>
</reference>
<organism evidence="7 9">
    <name type="scientific">Cricetulus griseus</name>
    <name type="common">Chinese hamster</name>
    <name type="synonym">Cricetulus barabensis griseus</name>
    <dbReference type="NCBI Taxonomy" id="10029"/>
    <lineage>
        <taxon>Eukaryota</taxon>
        <taxon>Metazoa</taxon>
        <taxon>Chordata</taxon>
        <taxon>Craniata</taxon>
        <taxon>Vertebrata</taxon>
        <taxon>Euteleostomi</taxon>
        <taxon>Mammalia</taxon>
        <taxon>Eutheria</taxon>
        <taxon>Euarchontoglires</taxon>
        <taxon>Glires</taxon>
        <taxon>Rodentia</taxon>
        <taxon>Myomorpha</taxon>
        <taxon>Muroidea</taxon>
        <taxon>Cricetidae</taxon>
        <taxon>Cricetinae</taxon>
        <taxon>Cricetulus</taxon>
    </lineage>
</organism>
<dbReference type="STRING" id="10029.G3I1I7"/>
<evidence type="ECO:0000256" key="3">
    <source>
        <dbReference type="ARBA" id="ARBA00023274"/>
    </source>
</evidence>
<dbReference type="GO" id="GO:0019843">
    <property type="term" value="F:rRNA binding"/>
    <property type="evidence" value="ECO:0007669"/>
    <property type="project" value="InterPro"/>
</dbReference>
<comment type="similarity">
    <text evidence="1">Belongs to the universal ribosomal protein uL6 family.</text>
</comment>
<dbReference type="PANTHER" id="PTHR11655">
    <property type="entry name" value="60S/50S RIBOSOMAL PROTEIN L6/L9"/>
    <property type="match status" value="1"/>
</dbReference>
<evidence type="ECO:0000313" key="10">
    <source>
        <dbReference type="Proteomes" id="UP000030759"/>
    </source>
</evidence>
<evidence type="ECO:0000256" key="5">
    <source>
        <dbReference type="ARBA" id="ARBA00035349"/>
    </source>
</evidence>
<dbReference type="InterPro" id="IPR000702">
    <property type="entry name" value="Ribosomal_uL6-like"/>
</dbReference>
<dbReference type="EMBL" id="JH001078">
    <property type="protein sequence ID" value="EGW10282.1"/>
    <property type="molecule type" value="Genomic_DNA"/>
</dbReference>
<evidence type="ECO:0000256" key="1">
    <source>
        <dbReference type="ARBA" id="ARBA00009356"/>
    </source>
</evidence>
<dbReference type="Pfam" id="PF00347">
    <property type="entry name" value="Ribosomal_L6"/>
    <property type="match status" value="1"/>
</dbReference>
<dbReference type="GO" id="GO:0022625">
    <property type="term" value="C:cytosolic large ribosomal subunit"/>
    <property type="evidence" value="ECO:0007669"/>
    <property type="project" value="TreeGrafter"/>
</dbReference>
<evidence type="ECO:0000256" key="4">
    <source>
        <dbReference type="ARBA" id="ARBA00035246"/>
    </source>
</evidence>
<dbReference type="GO" id="GO:0003735">
    <property type="term" value="F:structural constituent of ribosome"/>
    <property type="evidence" value="ECO:0007669"/>
    <property type="project" value="InterPro"/>
</dbReference>
<accession>G3I1I7</accession>
<gene>
    <name evidence="8" type="ORF">H671_4g11996</name>
    <name evidence="7" type="ORF">I79_017245</name>
</gene>